<dbReference type="Proteomes" id="UP000011713">
    <property type="component" value="Unassembled WGS sequence"/>
</dbReference>
<dbReference type="EMBL" id="JH598343">
    <property type="status" value="NOT_ANNOTATED_CDS"/>
    <property type="molecule type" value="Genomic_DNA"/>
</dbReference>
<dbReference type="EnsemblProtists" id="HpaT806811">
    <property type="protein sequence ID" value="HpaP806811"/>
    <property type="gene ID" value="HpaG806811"/>
</dbReference>
<dbReference type="AlphaFoldDB" id="M4BK78"/>
<dbReference type="VEuPathDB" id="FungiDB:HpaG806811"/>
<evidence type="ECO:0000313" key="1">
    <source>
        <dbReference type="EnsemblProtists" id="HpaP806811"/>
    </source>
</evidence>
<dbReference type="InParanoid" id="M4BK78"/>
<organism evidence="1 2">
    <name type="scientific">Hyaloperonospora arabidopsidis (strain Emoy2)</name>
    <name type="common">Downy mildew agent</name>
    <name type="synonym">Peronospora arabidopsidis</name>
    <dbReference type="NCBI Taxonomy" id="559515"/>
    <lineage>
        <taxon>Eukaryota</taxon>
        <taxon>Sar</taxon>
        <taxon>Stramenopiles</taxon>
        <taxon>Oomycota</taxon>
        <taxon>Peronosporomycetes</taxon>
        <taxon>Peronosporales</taxon>
        <taxon>Peronosporaceae</taxon>
        <taxon>Hyaloperonospora</taxon>
    </lineage>
</organism>
<keyword evidence="2" id="KW-1185">Reference proteome</keyword>
<reference evidence="1" key="2">
    <citation type="submission" date="2015-06" db="UniProtKB">
        <authorList>
            <consortium name="EnsemblProtists"/>
        </authorList>
    </citation>
    <scope>IDENTIFICATION</scope>
    <source>
        <strain evidence="1">Emoy2</strain>
    </source>
</reference>
<sequence>MVESAKRLSPSTRSFLRKVCTLCFPMIGSRPYMDKTFGRWYHLSLLPVLERLTQCRCALTSLSRA</sequence>
<dbReference type="HOGENOM" id="CLU_2854447_0_0_1"/>
<accession>M4BK78</accession>
<name>M4BK78_HYAAE</name>
<evidence type="ECO:0000313" key="2">
    <source>
        <dbReference type="Proteomes" id="UP000011713"/>
    </source>
</evidence>
<proteinExistence type="predicted"/>
<protein>
    <submittedName>
        <fullName evidence="1">Uncharacterized protein</fullName>
    </submittedName>
</protein>
<reference evidence="2" key="1">
    <citation type="journal article" date="2010" name="Science">
        <title>Signatures of adaptation to obligate biotrophy in the Hyaloperonospora arabidopsidis genome.</title>
        <authorList>
            <person name="Baxter L."/>
            <person name="Tripathy S."/>
            <person name="Ishaque N."/>
            <person name="Boot N."/>
            <person name="Cabral A."/>
            <person name="Kemen E."/>
            <person name="Thines M."/>
            <person name="Ah-Fong A."/>
            <person name="Anderson R."/>
            <person name="Badejoko W."/>
            <person name="Bittner-Eddy P."/>
            <person name="Boore J.L."/>
            <person name="Chibucos M.C."/>
            <person name="Coates M."/>
            <person name="Dehal P."/>
            <person name="Delehaunty K."/>
            <person name="Dong S."/>
            <person name="Downton P."/>
            <person name="Dumas B."/>
            <person name="Fabro G."/>
            <person name="Fronick C."/>
            <person name="Fuerstenberg S.I."/>
            <person name="Fulton L."/>
            <person name="Gaulin E."/>
            <person name="Govers F."/>
            <person name="Hughes L."/>
            <person name="Humphray S."/>
            <person name="Jiang R.H."/>
            <person name="Judelson H."/>
            <person name="Kamoun S."/>
            <person name="Kyung K."/>
            <person name="Meijer H."/>
            <person name="Minx P."/>
            <person name="Morris P."/>
            <person name="Nelson J."/>
            <person name="Phuntumart V."/>
            <person name="Qutob D."/>
            <person name="Rehmany A."/>
            <person name="Rougon-Cardoso A."/>
            <person name="Ryden P."/>
            <person name="Torto-Alalibo T."/>
            <person name="Studholme D."/>
            <person name="Wang Y."/>
            <person name="Win J."/>
            <person name="Wood J."/>
            <person name="Clifton S.W."/>
            <person name="Rogers J."/>
            <person name="Van den Ackerveken G."/>
            <person name="Jones J.D."/>
            <person name="McDowell J.M."/>
            <person name="Beynon J."/>
            <person name="Tyler B.M."/>
        </authorList>
    </citation>
    <scope>NUCLEOTIDE SEQUENCE [LARGE SCALE GENOMIC DNA]</scope>
    <source>
        <strain evidence="2">Emoy2</strain>
    </source>
</reference>